<dbReference type="Gene3D" id="1.10.418.10">
    <property type="entry name" value="Calponin-like domain"/>
    <property type="match status" value="1"/>
</dbReference>
<dbReference type="GO" id="GO:0005886">
    <property type="term" value="C:plasma membrane"/>
    <property type="evidence" value="ECO:0007669"/>
    <property type="project" value="UniProtKB-SubCell"/>
</dbReference>
<dbReference type="GO" id="GO:0005856">
    <property type="term" value="C:cytoskeleton"/>
    <property type="evidence" value="ECO:0007669"/>
    <property type="project" value="UniProtKB-SubCell"/>
</dbReference>
<keyword evidence="13" id="KW-0472">Membrane</keyword>
<feature type="compositionally biased region" description="Low complexity" evidence="16">
    <location>
        <begin position="480"/>
        <end position="493"/>
    </location>
</feature>
<feature type="compositionally biased region" description="Low complexity" evidence="16">
    <location>
        <begin position="177"/>
        <end position="193"/>
    </location>
</feature>
<dbReference type="GO" id="GO:0046872">
    <property type="term" value="F:metal ion binding"/>
    <property type="evidence" value="ECO:0007669"/>
    <property type="project" value="UniProtKB-KW"/>
</dbReference>
<keyword evidence="7" id="KW-0597">Phosphoprotein</keyword>
<dbReference type="CDD" id="cd21253">
    <property type="entry name" value="CH_MICALL2"/>
    <property type="match status" value="1"/>
</dbReference>
<evidence type="ECO:0000256" key="6">
    <source>
        <dbReference type="ARBA" id="ARBA00022490"/>
    </source>
</evidence>
<accession>A0AA40LU16</accession>
<feature type="region of interest" description="Disordered" evidence="16">
    <location>
        <begin position="117"/>
        <end position="226"/>
    </location>
</feature>
<dbReference type="PANTHER" id="PTHR23167:SF87">
    <property type="entry name" value="MICAL-LIKE PROTEIN 2"/>
    <property type="match status" value="1"/>
</dbReference>
<feature type="compositionally biased region" description="Basic and acidic residues" evidence="16">
    <location>
        <begin position="165"/>
        <end position="174"/>
    </location>
</feature>
<keyword evidence="11" id="KW-0440">LIM domain</keyword>
<name>A0AA40LU16_CNENI</name>
<dbReference type="FunFam" id="1.10.418.10:FF:000055">
    <property type="entry name" value="MICAL-like protein 2"/>
    <property type="match status" value="1"/>
</dbReference>
<organism evidence="18 19">
    <name type="scientific">Cnephaeus nilssonii</name>
    <name type="common">Northern bat</name>
    <name type="synonym">Eptesicus nilssonii</name>
    <dbReference type="NCBI Taxonomy" id="3371016"/>
    <lineage>
        <taxon>Eukaryota</taxon>
        <taxon>Metazoa</taxon>
        <taxon>Chordata</taxon>
        <taxon>Craniata</taxon>
        <taxon>Vertebrata</taxon>
        <taxon>Euteleostomi</taxon>
        <taxon>Mammalia</taxon>
        <taxon>Eutheria</taxon>
        <taxon>Laurasiatheria</taxon>
        <taxon>Chiroptera</taxon>
        <taxon>Yangochiroptera</taxon>
        <taxon>Vespertilionidae</taxon>
        <taxon>Cnephaeus</taxon>
    </lineage>
</organism>
<keyword evidence="10" id="KW-0862">Zinc</keyword>
<evidence type="ECO:0000256" key="13">
    <source>
        <dbReference type="ARBA" id="ARBA00023136"/>
    </source>
</evidence>
<feature type="compositionally biased region" description="Basic and acidic residues" evidence="16">
    <location>
        <begin position="671"/>
        <end position="682"/>
    </location>
</feature>
<feature type="compositionally biased region" description="Low complexity" evidence="16">
    <location>
        <begin position="346"/>
        <end position="357"/>
    </location>
</feature>
<evidence type="ECO:0000256" key="12">
    <source>
        <dbReference type="ARBA" id="ARBA00023054"/>
    </source>
</evidence>
<keyword evidence="5" id="KW-1003">Cell membrane</keyword>
<feature type="compositionally biased region" description="Gly residues" evidence="16">
    <location>
        <begin position="882"/>
        <end position="893"/>
    </location>
</feature>
<feature type="compositionally biased region" description="Low complexity" evidence="16">
    <location>
        <begin position="367"/>
        <end position="401"/>
    </location>
</feature>
<proteinExistence type="predicted"/>
<protein>
    <recommendedName>
        <fullName evidence="17">Calponin-homology (CH) domain-containing protein</fullName>
    </recommendedName>
</protein>
<feature type="domain" description="Calponin-homology (CH)" evidence="17">
    <location>
        <begin position="1"/>
        <end position="107"/>
    </location>
</feature>
<dbReference type="GO" id="GO:0042995">
    <property type="term" value="C:cell projection"/>
    <property type="evidence" value="ECO:0007669"/>
    <property type="project" value="UniProtKB-SubCell"/>
</dbReference>
<dbReference type="InterPro" id="IPR022735">
    <property type="entry name" value="bMERB_dom"/>
</dbReference>
<keyword evidence="6" id="KW-0963">Cytoplasm</keyword>
<keyword evidence="9" id="KW-0967">Endosome</keyword>
<comment type="subcellular location">
    <subcellularLocation>
        <location evidence="2">Cell membrane</location>
        <topology evidence="2">Peripheral membrane protein</topology>
    </subcellularLocation>
    <subcellularLocation>
        <location evidence="4">Cell projection</location>
    </subcellularLocation>
    <subcellularLocation>
        <location evidence="3">Cytoplasm</location>
        <location evidence="3">Cytoskeleton</location>
    </subcellularLocation>
    <subcellularLocation>
        <location evidence="1">Recycling endosome</location>
    </subcellularLocation>
</comment>
<evidence type="ECO:0000256" key="15">
    <source>
        <dbReference type="ARBA" id="ARBA00023273"/>
    </source>
</evidence>
<feature type="compositionally biased region" description="Low complexity" evidence="16">
    <location>
        <begin position="515"/>
        <end position="530"/>
    </location>
</feature>
<dbReference type="InterPro" id="IPR001715">
    <property type="entry name" value="CH_dom"/>
</dbReference>
<dbReference type="SMART" id="SM00033">
    <property type="entry name" value="CH"/>
    <property type="match status" value="1"/>
</dbReference>
<evidence type="ECO:0000256" key="5">
    <source>
        <dbReference type="ARBA" id="ARBA00022475"/>
    </source>
</evidence>
<dbReference type="Pfam" id="PF00307">
    <property type="entry name" value="CH"/>
    <property type="match status" value="1"/>
</dbReference>
<evidence type="ECO:0000256" key="11">
    <source>
        <dbReference type="ARBA" id="ARBA00023038"/>
    </source>
</evidence>
<evidence type="ECO:0000259" key="17">
    <source>
        <dbReference type="PROSITE" id="PS50021"/>
    </source>
</evidence>
<dbReference type="SUPFAM" id="SSF47576">
    <property type="entry name" value="Calponin-homology domain, CH-domain"/>
    <property type="match status" value="1"/>
</dbReference>
<evidence type="ECO:0000256" key="4">
    <source>
        <dbReference type="ARBA" id="ARBA00004316"/>
    </source>
</evidence>
<dbReference type="AlphaFoldDB" id="A0AA40LU16"/>
<reference evidence="18" key="1">
    <citation type="submission" date="2023-06" db="EMBL/GenBank/DDBJ databases">
        <title>Reference genome for the Northern bat (Eptesicus nilssonii), a most northern bat species.</title>
        <authorList>
            <person name="Laine V.N."/>
            <person name="Pulliainen A.T."/>
            <person name="Lilley T.M."/>
        </authorList>
    </citation>
    <scope>NUCLEOTIDE SEQUENCE</scope>
    <source>
        <strain evidence="18">BLF_Eptnil</strain>
        <tissue evidence="18">Kidney</tissue>
    </source>
</reference>
<feature type="compositionally biased region" description="Basic residues" evidence="16">
    <location>
        <begin position="289"/>
        <end position="306"/>
    </location>
</feature>
<dbReference type="GO" id="GO:0055037">
    <property type="term" value="C:recycling endosome"/>
    <property type="evidence" value="ECO:0007669"/>
    <property type="project" value="UniProtKB-SubCell"/>
</dbReference>
<keyword evidence="15" id="KW-0966">Cell projection</keyword>
<dbReference type="EMBL" id="JAULJE010000005">
    <property type="protein sequence ID" value="KAK1343634.1"/>
    <property type="molecule type" value="Genomic_DNA"/>
</dbReference>
<feature type="compositionally biased region" description="Low complexity" evidence="16">
    <location>
        <begin position="624"/>
        <end position="639"/>
    </location>
</feature>
<dbReference type="PANTHER" id="PTHR23167">
    <property type="entry name" value="CALPONIN HOMOLOGY DOMAIN-CONTAINING PROTEIN DDB_G0272472-RELATED"/>
    <property type="match status" value="1"/>
</dbReference>
<evidence type="ECO:0000256" key="7">
    <source>
        <dbReference type="ARBA" id="ARBA00022553"/>
    </source>
</evidence>
<dbReference type="PROSITE" id="PS50021">
    <property type="entry name" value="CH"/>
    <property type="match status" value="1"/>
</dbReference>
<comment type="caution">
    <text evidence="18">The sequence shown here is derived from an EMBL/GenBank/DDBJ whole genome shotgun (WGS) entry which is preliminary data.</text>
</comment>
<evidence type="ECO:0000256" key="3">
    <source>
        <dbReference type="ARBA" id="ARBA00004245"/>
    </source>
</evidence>
<dbReference type="InterPro" id="IPR050540">
    <property type="entry name" value="F-actin_Monoox_Mical"/>
</dbReference>
<evidence type="ECO:0000256" key="14">
    <source>
        <dbReference type="ARBA" id="ARBA00023212"/>
    </source>
</evidence>
<feature type="compositionally biased region" description="Polar residues" evidence="16">
    <location>
        <begin position="503"/>
        <end position="513"/>
    </location>
</feature>
<feature type="region of interest" description="Disordered" evidence="16">
    <location>
        <begin position="826"/>
        <end position="893"/>
    </location>
</feature>
<evidence type="ECO:0000256" key="2">
    <source>
        <dbReference type="ARBA" id="ARBA00004202"/>
    </source>
</evidence>
<evidence type="ECO:0000256" key="1">
    <source>
        <dbReference type="ARBA" id="ARBA00004172"/>
    </source>
</evidence>
<feature type="compositionally biased region" description="Low complexity" evidence="16">
    <location>
        <begin position="442"/>
        <end position="460"/>
    </location>
</feature>
<sequence>MAAIKALQQWCRQQCEGYRDVSITNMTTSFRDGLAFCAILHRHRPDLLNFDALRKENVYENNQLAFRVAEEQLGIPALLEAEDMVALKVPDRLSILTYVSQYYNYFHGRSPIGGMAGVKRPPCEAEEAPSGKKASPTPARGLPLSRSAPTPSSSRRTGARGPPAEGRRRGEQRLRGLRAARAPRAATPGGREAVPPQLLQSSGEVSAARTGLRSRDASGPTPTPVLRTRCQLCSNTLRPGAYRPTAEPGVFVCSSHRPAAAPANPMAPGRAPRPPTDSQPPSAPQTARSPRRHRHGQRLHAHRRCPSGHPLLPRPLGEPSRAQALRGPRGWQSQDARWSPAAQDTAAVSPRPAATPRAPAPLPAPQPGRAASPGPAPPAKGSAGPAPVGPAGAPAWTPAASRTQRARERFLQAPGAPSAGLAGRAPSEAERRERALSCLRKALPGLAGAQAPGRPAPATASASNGLPRAEGPRAGPPAKLPQSASPPALSPPARTEPAAPPSVGTTTRASMSPQAGRTGSAAPSGGSRAAADSRLKPEAPLAKGPSAGSQKDQVDGPAAWRGHLKPVAKKHPAERAPELMEPQVLGKPRVGAAPQKVPGSSEGGVCITLTPVRPDRTPGPAGPQPSLSAAASPAEPSPSGRRKLAVPPSLDVSGNWLQPNPPRQEALVQGQKDRRPPQDKPGRPLGPADAPASPGRTVTSPVRLHPDYLSPEEIQRQAQQIERQLDALELRGVDLEKRLRAAEGDASEDALMVDWSAHPREAAAAAAGVGADVQDQRLEEQQLDILGELRQLMAQPEGLKSPQDRQREQDLLTQYVSTVNNRSNISTSWMRTGSGGGRDAGDHDPEAGPAQEEVQVPLLQDLVPEGQEPDPRVSPWLPAGPWPGGRAGGDLGAGRAGTWALLVGSEGPQ</sequence>
<keyword evidence="12" id="KW-0175">Coiled coil</keyword>
<evidence type="ECO:0000256" key="16">
    <source>
        <dbReference type="SAM" id="MobiDB-lite"/>
    </source>
</evidence>
<evidence type="ECO:0000256" key="9">
    <source>
        <dbReference type="ARBA" id="ARBA00022753"/>
    </source>
</evidence>
<dbReference type="Pfam" id="PF12130">
    <property type="entry name" value="bMERB_dom"/>
    <property type="match status" value="1"/>
</dbReference>
<evidence type="ECO:0000313" key="19">
    <source>
        <dbReference type="Proteomes" id="UP001177744"/>
    </source>
</evidence>
<keyword evidence="14" id="KW-0206">Cytoskeleton</keyword>
<dbReference type="InterPro" id="IPR036872">
    <property type="entry name" value="CH_dom_sf"/>
</dbReference>
<gene>
    <name evidence="18" type="ORF">QTO34_016414</name>
</gene>
<feature type="compositionally biased region" description="Low complexity" evidence="16">
    <location>
        <begin position="142"/>
        <end position="164"/>
    </location>
</feature>
<evidence type="ECO:0000256" key="8">
    <source>
        <dbReference type="ARBA" id="ARBA00022723"/>
    </source>
</evidence>
<evidence type="ECO:0000256" key="10">
    <source>
        <dbReference type="ARBA" id="ARBA00022833"/>
    </source>
</evidence>
<dbReference type="SMART" id="SM01203">
    <property type="entry name" value="DUF3585"/>
    <property type="match status" value="1"/>
</dbReference>
<keyword evidence="19" id="KW-1185">Reference proteome</keyword>
<feature type="compositionally biased region" description="Low complexity" evidence="16">
    <location>
        <begin position="259"/>
        <end position="270"/>
    </location>
</feature>
<evidence type="ECO:0000313" key="18">
    <source>
        <dbReference type="EMBL" id="KAK1343634.1"/>
    </source>
</evidence>
<keyword evidence="8" id="KW-0479">Metal-binding</keyword>
<feature type="compositionally biased region" description="Pro residues" evidence="16">
    <location>
        <begin position="271"/>
        <end position="283"/>
    </location>
</feature>
<feature type="region of interest" description="Disordered" evidence="16">
    <location>
        <begin position="259"/>
        <end position="717"/>
    </location>
</feature>
<dbReference type="Proteomes" id="UP001177744">
    <property type="component" value="Unassembled WGS sequence"/>
</dbReference>